<gene>
    <name evidence="1" type="ORF">GMJLKIPL_2571</name>
</gene>
<dbReference type="RefSeq" id="WP_238235536.1">
    <property type="nucleotide sequence ID" value="NZ_BPQQ01000030.1"/>
</dbReference>
<dbReference type="Proteomes" id="UP001055153">
    <property type="component" value="Unassembled WGS sequence"/>
</dbReference>
<accession>A0ABQ4SC04</accession>
<name>A0ABQ4SC04_9HYPH</name>
<organism evidence="1 2">
    <name type="scientific">Methylobacterium isbiliense</name>
    <dbReference type="NCBI Taxonomy" id="315478"/>
    <lineage>
        <taxon>Bacteria</taxon>
        <taxon>Pseudomonadati</taxon>
        <taxon>Pseudomonadota</taxon>
        <taxon>Alphaproteobacteria</taxon>
        <taxon>Hyphomicrobiales</taxon>
        <taxon>Methylobacteriaceae</taxon>
        <taxon>Methylobacterium</taxon>
    </lineage>
</organism>
<sequence>MARQPRKLAGIGAADLSDMNAINAYVGPMREVIVDGQTLRLQNGQTPGGIPLATQAGLTAGMNEAKRRGKRVDLSANPTLADLPEEGDYMFARNTQTGKLSFWHNAQGVIKDAFDPGTF</sequence>
<keyword evidence="2" id="KW-1185">Reference proteome</keyword>
<evidence type="ECO:0000313" key="1">
    <source>
        <dbReference type="EMBL" id="GJE00647.1"/>
    </source>
</evidence>
<comment type="caution">
    <text evidence="1">The sequence shown here is derived from an EMBL/GenBank/DDBJ whole genome shotgun (WGS) entry which is preliminary data.</text>
</comment>
<protein>
    <submittedName>
        <fullName evidence="1">Uncharacterized protein</fullName>
    </submittedName>
</protein>
<reference evidence="1" key="2">
    <citation type="submission" date="2021-08" db="EMBL/GenBank/DDBJ databases">
        <authorList>
            <person name="Tani A."/>
            <person name="Ola A."/>
            <person name="Ogura Y."/>
            <person name="Katsura K."/>
            <person name="Hayashi T."/>
        </authorList>
    </citation>
    <scope>NUCLEOTIDE SEQUENCE</scope>
    <source>
        <strain evidence="1">DSM 17168</strain>
    </source>
</reference>
<reference evidence="1" key="1">
    <citation type="journal article" date="2021" name="Front. Microbiol.">
        <title>Comprehensive Comparative Genomics and Phenotyping of Methylobacterium Species.</title>
        <authorList>
            <person name="Alessa O."/>
            <person name="Ogura Y."/>
            <person name="Fujitani Y."/>
            <person name="Takami H."/>
            <person name="Hayashi T."/>
            <person name="Sahin N."/>
            <person name="Tani A."/>
        </authorList>
    </citation>
    <scope>NUCLEOTIDE SEQUENCE</scope>
    <source>
        <strain evidence="1">DSM 17168</strain>
    </source>
</reference>
<proteinExistence type="predicted"/>
<dbReference type="EMBL" id="BPQQ01000030">
    <property type="protein sequence ID" value="GJE00647.1"/>
    <property type="molecule type" value="Genomic_DNA"/>
</dbReference>
<evidence type="ECO:0000313" key="2">
    <source>
        <dbReference type="Proteomes" id="UP001055153"/>
    </source>
</evidence>